<organism evidence="10 11">
    <name type="scientific">Hanseniaspora valbyensis NRRL Y-1626</name>
    <dbReference type="NCBI Taxonomy" id="766949"/>
    <lineage>
        <taxon>Eukaryota</taxon>
        <taxon>Fungi</taxon>
        <taxon>Dikarya</taxon>
        <taxon>Ascomycota</taxon>
        <taxon>Saccharomycotina</taxon>
        <taxon>Saccharomycetes</taxon>
        <taxon>Saccharomycodales</taxon>
        <taxon>Saccharomycodaceae</taxon>
        <taxon>Hanseniaspora</taxon>
    </lineage>
</organism>
<evidence type="ECO:0000256" key="8">
    <source>
        <dbReference type="SAM" id="MobiDB-lite"/>
    </source>
</evidence>
<evidence type="ECO:0000256" key="1">
    <source>
        <dbReference type="ARBA" id="ARBA00002475"/>
    </source>
</evidence>
<evidence type="ECO:0000256" key="4">
    <source>
        <dbReference type="ARBA" id="ARBA00015520"/>
    </source>
</evidence>
<name>A0A1B7TDD0_9ASCO</name>
<feature type="region of interest" description="Disordered" evidence="8">
    <location>
        <begin position="307"/>
        <end position="356"/>
    </location>
</feature>
<evidence type="ECO:0000256" key="5">
    <source>
        <dbReference type="ARBA" id="ARBA00022884"/>
    </source>
</evidence>
<dbReference type="Gene3D" id="3.30.70.330">
    <property type="match status" value="2"/>
</dbReference>
<feature type="domain" description="RRM" evidence="9">
    <location>
        <begin position="165"/>
        <end position="256"/>
    </location>
</feature>
<evidence type="ECO:0000313" key="10">
    <source>
        <dbReference type="EMBL" id="OBA26733.1"/>
    </source>
</evidence>
<dbReference type="AlphaFoldDB" id="A0A1B7TDD0"/>
<feature type="region of interest" description="Disordered" evidence="8">
    <location>
        <begin position="1"/>
        <end position="25"/>
    </location>
</feature>
<keyword evidence="11" id="KW-1185">Reference proteome</keyword>
<dbReference type="GO" id="GO:0000463">
    <property type="term" value="P:maturation of LSU-rRNA from tricistronic rRNA transcript (SSU-rRNA, 5.8S rRNA, LSU-rRNA)"/>
    <property type="evidence" value="ECO:0007669"/>
    <property type="project" value="TreeGrafter"/>
</dbReference>
<dbReference type="InterPro" id="IPR000504">
    <property type="entry name" value="RRM_dom"/>
</dbReference>
<dbReference type="InterPro" id="IPR012677">
    <property type="entry name" value="Nucleotide-bd_a/b_plait_sf"/>
</dbReference>
<proteinExistence type="inferred from homology"/>
<dbReference type="SMART" id="SM00360">
    <property type="entry name" value="RRM"/>
    <property type="match status" value="1"/>
</dbReference>
<sequence length="356" mass="41594">MDVEKEDQDEEIEADDSTISKPKVDLREEELEKASKTVFIGNLPQSVITDKKIYKQFLKLFSTPIRENEHEVISEEQEKEDLKNYKVKSCRFRSIAFSEPLPKAVAFKQLKLDPKRDSINCYLIYQNFDRKTISKIIKYFNGFVFEGHHLRLDSVMNPAKQDNTRSVFVGNLDFEELEENLYQHFQQLATTSPDEKLIEYVRIVRDSKTQMGKGFAYVQFYDSSYVNKAIELLNGKKMVKSVNKKSRELRVTRCKKIFTPLNRNNNNNNNNTNVNLNDKQKSKLGRAQKVLGKMDKKLIRESLTVEGERATQDKQKQKGFKVSKMLTKSTQKVKKPRSKEGRSAKRSLEHKFKQKK</sequence>
<reference evidence="11" key="1">
    <citation type="journal article" date="2016" name="Proc. Natl. Acad. Sci. U.S.A.">
        <title>Comparative genomics of biotechnologically important yeasts.</title>
        <authorList>
            <person name="Riley R."/>
            <person name="Haridas S."/>
            <person name="Wolfe K.H."/>
            <person name="Lopes M.R."/>
            <person name="Hittinger C.T."/>
            <person name="Goeker M."/>
            <person name="Salamov A.A."/>
            <person name="Wisecaver J.H."/>
            <person name="Long T.M."/>
            <person name="Calvey C.H."/>
            <person name="Aerts A.L."/>
            <person name="Barry K.W."/>
            <person name="Choi C."/>
            <person name="Clum A."/>
            <person name="Coughlan A.Y."/>
            <person name="Deshpande S."/>
            <person name="Douglass A.P."/>
            <person name="Hanson S.J."/>
            <person name="Klenk H.-P."/>
            <person name="LaButti K.M."/>
            <person name="Lapidus A."/>
            <person name="Lindquist E.A."/>
            <person name="Lipzen A.M."/>
            <person name="Meier-Kolthoff J.P."/>
            <person name="Ohm R.A."/>
            <person name="Otillar R.P."/>
            <person name="Pangilinan J.L."/>
            <person name="Peng Y."/>
            <person name="Rokas A."/>
            <person name="Rosa C.A."/>
            <person name="Scheuner C."/>
            <person name="Sibirny A.A."/>
            <person name="Slot J.C."/>
            <person name="Stielow J.B."/>
            <person name="Sun H."/>
            <person name="Kurtzman C.P."/>
            <person name="Blackwell M."/>
            <person name="Grigoriev I.V."/>
            <person name="Jeffries T.W."/>
        </authorList>
    </citation>
    <scope>NUCLEOTIDE SEQUENCE [LARGE SCALE GENOMIC DNA]</scope>
    <source>
        <strain evidence="11">NRRL Y-1626</strain>
    </source>
</reference>
<keyword evidence="6" id="KW-0539">Nucleus</keyword>
<dbReference type="Pfam" id="PF00076">
    <property type="entry name" value="RRM_1"/>
    <property type="match status" value="1"/>
</dbReference>
<evidence type="ECO:0000256" key="3">
    <source>
        <dbReference type="ARBA" id="ARBA00007077"/>
    </source>
</evidence>
<dbReference type="SUPFAM" id="SSF54928">
    <property type="entry name" value="RNA-binding domain, RBD"/>
    <property type="match status" value="1"/>
</dbReference>
<feature type="compositionally biased region" description="Basic and acidic residues" evidence="8">
    <location>
        <begin position="338"/>
        <end position="356"/>
    </location>
</feature>
<protein>
    <recommendedName>
        <fullName evidence="4">Nucleolar protein 12</fullName>
    </recommendedName>
</protein>
<gene>
    <name evidence="10" type="ORF">HANVADRAFT_24532</name>
</gene>
<dbReference type="GO" id="GO:0005730">
    <property type="term" value="C:nucleolus"/>
    <property type="evidence" value="ECO:0007669"/>
    <property type="project" value="UniProtKB-SubCell"/>
</dbReference>
<dbReference type="InterPro" id="IPR035979">
    <property type="entry name" value="RBD_domain_sf"/>
</dbReference>
<dbReference type="PANTHER" id="PTHR23236">
    <property type="entry name" value="EUKARYOTIC TRANSLATION INITIATION FACTOR 4B/4H"/>
    <property type="match status" value="1"/>
</dbReference>
<evidence type="ECO:0000256" key="6">
    <source>
        <dbReference type="ARBA" id="ARBA00023242"/>
    </source>
</evidence>
<feature type="region of interest" description="Disordered" evidence="8">
    <location>
        <begin position="261"/>
        <end position="282"/>
    </location>
</feature>
<comment type="function">
    <text evidence="1">Involved in pre-25S rRNA processing.</text>
</comment>
<evidence type="ECO:0000259" key="9">
    <source>
        <dbReference type="PROSITE" id="PS50102"/>
    </source>
</evidence>
<evidence type="ECO:0000256" key="7">
    <source>
        <dbReference type="PROSITE-ProRule" id="PRU00176"/>
    </source>
</evidence>
<accession>A0A1B7TDD0</accession>
<feature type="compositionally biased region" description="Low complexity" evidence="8">
    <location>
        <begin position="262"/>
        <end position="277"/>
    </location>
</feature>
<dbReference type="OrthoDB" id="442677at2759"/>
<dbReference type="Proteomes" id="UP000092321">
    <property type="component" value="Unassembled WGS sequence"/>
</dbReference>
<feature type="compositionally biased region" description="Basic and acidic residues" evidence="8">
    <location>
        <begin position="307"/>
        <end position="316"/>
    </location>
</feature>
<dbReference type="PROSITE" id="PS50102">
    <property type="entry name" value="RRM"/>
    <property type="match status" value="1"/>
</dbReference>
<dbReference type="PANTHER" id="PTHR23236:SF25">
    <property type="entry name" value="RNA-BINDING PROTEIN 34"/>
    <property type="match status" value="1"/>
</dbReference>
<evidence type="ECO:0000313" key="11">
    <source>
        <dbReference type="Proteomes" id="UP000092321"/>
    </source>
</evidence>
<feature type="compositionally biased region" description="Acidic residues" evidence="8">
    <location>
        <begin position="1"/>
        <end position="16"/>
    </location>
</feature>
<comment type="subcellular location">
    <subcellularLocation>
        <location evidence="2">Nucleus</location>
        <location evidence="2">Nucleolus</location>
    </subcellularLocation>
</comment>
<comment type="caution">
    <text evidence="10">The sequence shown here is derived from an EMBL/GenBank/DDBJ whole genome shotgun (WGS) entry which is preliminary data.</text>
</comment>
<comment type="similarity">
    <text evidence="3">Belongs to the RRM RBM34 family.</text>
</comment>
<evidence type="ECO:0000256" key="2">
    <source>
        <dbReference type="ARBA" id="ARBA00004604"/>
    </source>
</evidence>
<dbReference type="GO" id="GO:0019843">
    <property type="term" value="F:rRNA binding"/>
    <property type="evidence" value="ECO:0007669"/>
    <property type="project" value="TreeGrafter"/>
</dbReference>
<keyword evidence="5 7" id="KW-0694">RNA-binding</keyword>
<dbReference type="EMBL" id="LXPE01000013">
    <property type="protein sequence ID" value="OBA26733.1"/>
    <property type="molecule type" value="Genomic_DNA"/>
</dbReference>